<dbReference type="Pfam" id="PF01636">
    <property type="entry name" value="APH"/>
    <property type="match status" value="1"/>
</dbReference>
<dbReference type="Proteomes" id="UP000239007">
    <property type="component" value="Unassembled WGS sequence"/>
</dbReference>
<dbReference type="InterPro" id="IPR008266">
    <property type="entry name" value="Tyr_kinase_AS"/>
</dbReference>
<gene>
    <name evidence="2" type="ORF">BTO11_04025</name>
</gene>
<dbReference type="AlphaFoldDB" id="A0A2S7UUE2"/>
<proteinExistence type="predicted"/>
<protein>
    <recommendedName>
        <fullName evidence="1">Aminoglycoside phosphotransferase domain-containing protein</fullName>
    </recommendedName>
</protein>
<dbReference type="InterPro" id="IPR011009">
    <property type="entry name" value="Kinase-like_dom_sf"/>
</dbReference>
<name>A0A2S7UUE2_9GAMM</name>
<dbReference type="OrthoDB" id="179763at2"/>
<dbReference type="EMBL" id="MSCH01000003">
    <property type="protein sequence ID" value="PQJ52901.1"/>
    <property type="molecule type" value="Genomic_DNA"/>
</dbReference>
<comment type="caution">
    <text evidence="2">The sequence shown here is derived from an EMBL/GenBank/DDBJ whole genome shotgun (WGS) entry which is preliminary data.</text>
</comment>
<evidence type="ECO:0000313" key="2">
    <source>
        <dbReference type="EMBL" id="PQJ52901.1"/>
    </source>
</evidence>
<accession>A0A2S7UUE2</accession>
<dbReference type="SUPFAM" id="SSF56112">
    <property type="entry name" value="Protein kinase-like (PK-like)"/>
    <property type="match status" value="1"/>
</dbReference>
<dbReference type="GO" id="GO:0004672">
    <property type="term" value="F:protein kinase activity"/>
    <property type="evidence" value="ECO:0007669"/>
    <property type="project" value="InterPro"/>
</dbReference>
<evidence type="ECO:0000313" key="3">
    <source>
        <dbReference type="Proteomes" id="UP000239007"/>
    </source>
</evidence>
<organism evidence="2 3">
    <name type="scientific">Psychrosphaera saromensis</name>
    <dbReference type="NCBI Taxonomy" id="716813"/>
    <lineage>
        <taxon>Bacteria</taxon>
        <taxon>Pseudomonadati</taxon>
        <taxon>Pseudomonadota</taxon>
        <taxon>Gammaproteobacteria</taxon>
        <taxon>Alteromonadales</taxon>
        <taxon>Pseudoalteromonadaceae</taxon>
        <taxon>Psychrosphaera</taxon>
    </lineage>
</organism>
<reference evidence="2 3" key="1">
    <citation type="submission" date="2016-12" db="EMBL/GenBank/DDBJ databases">
        <title>Diversity of luminous bacteria.</title>
        <authorList>
            <person name="Yoshizawa S."/>
            <person name="Kogure K."/>
        </authorList>
    </citation>
    <scope>NUCLEOTIDE SEQUENCE [LARGE SCALE GENOMIC DNA]</scope>
    <source>
        <strain evidence="2 3">SA4-48</strain>
    </source>
</reference>
<dbReference type="Gene3D" id="3.90.1200.10">
    <property type="match status" value="1"/>
</dbReference>
<evidence type="ECO:0000259" key="1">
    <source>
        <dbReference type="Pfam" id="PF01636"/>
    </source>
</evidence>
<dbReference type="RefSeq" id="WP_105051376.1">
    <property type="nucleotide sequence ID" value="NZ_BMYG01000010.1"/>
</dbReference>
<sequence>MKKNTSADDFWLHNLPSSHADYLSYTEIELGRHPSAFLTYQNHEKFIKQVPEHIQKIEYSILAWLHELQLAPNAVKNDKGIKPVISTKAPYELQIPKPDVSTSRTDLLITSKLDGIPLTKLSLASRFSLICKSLAYLHQLIEVTQLPSIIVRSLDHELPINSNDVESCYLAQFNQAKAKIDENLSILGLVHGDLSSGNILVTDSTIGIIDWEYANVRDCRWDLATVAVEFELNSGEFNKLCDLYLKQRGLHEDSFIDVAKSWAVVYAVTCLSWAKKNNQKTNRYLQFLGQFEN</sequence>
<dbReference type="PROSITE" id="PS00109">
    <property type="entry name" value="PROTEIN_KINASE_TYR"/>
    <property type="match status" value="1"/>
</dbReference>
<feature type="domain" description="Aminoglycoside phosphotransferase" evidence="1">
    <location>
        <begin position="106"/>
        <end position="228"/>
    </location>
</feature>
<dbReference type="InterPro" id="IPR002575">
    <property type="entry name" value="Aminoglycoside_PTrfase"/>
</dbReference>
<keyword evidence="3" id="KW-1185">Reference proteome</keyword>